<reference evidence="3 4" key="1">
    <citation type="submission" date="2011-10" db="EMBL/GenBank/DDBJ databases">
        <authorList>
            <person name="Genoscope - CEA"/>
        </authorList>
    </citation>
    <scope>NUCLEOTIDE SEQUENCE [LARGE SCALE GENOMIC DNA]</scope>
    <source>
        <strain evidence="3 4">RCC 1105</strain>
    </source>
</reference>
<dbReference type="CDD" id="cd00761">
    <property type="entry name" value="Glyco_tranf_GTA_type"/>
    <property type="match status" value="1"/>
</dbReference>
<keyword evidence="2" id="KW-1133">Transmembrane helix</keyword>
<feature type="compositionally biased region" description="Basic and acidic residues" evidence="1">
    <location>
        <begin position="76"/>
        <end position="88"/>
    </location>
</feature>
<feature type="compositionally biased region" description="Basic and acidic residues" evidence="1">
    <location>
        <begin position="196"/>
        <end position="206"/>
    </location>
</feature>
<feature type="transmembrane region" description="Helical" evidence="2">
    <location>
        <begin position="28"/>
        <end position="46"/>
    </location>
</feature>
<dbReference type="RefSeq" id="XP_007509539.1">
    <property type="nucleotide sequence ID" value="XM_007509477.1"/>
</dbReference>
<feature type="compositionally biased region" description="Low complexity" evidence="1">
    <location>
        <begin position="50"/>
        <end position="69"/>
    </location>
</feature>
<evidence type="ECO:0000313" key="4">
    <source>
        <dbReference type="Proteomes" id="UP000198341"/>
    </source>
</evidence>
<dbReference type="SUPFAM" id="SSF53448">
    <property type="entry name" value="Nucleotide-diphospho-sugar transferases"/>
    <property type="match status" value="1"/>
</dbReference>
<evidence type="ECO:0000256" key="1">
    <source>
        <dbReference type="SAM" id="MobiDB-lite"/>
    </source>
</evidence>
<feature type="compositionally biased region" description="Acidic residues" evidence="1">
    <location>
        <begin position="179"/>
        <end position="195"/>
    </location>
</feature>
<accession>K8EM90</accession>
<dbReference type="KEGG" id="bpg:Bathy13g02900"/>
<proteinExistence type="predicted"/>
<feature type="region of interest" description="Disordered" evidence="1">
    <location>
        <begin position="50"/>
        <end position="88"/>
    </location>
</feature>
<dbReference type="GeneID" id="19012242"/>
<dbReference type="Gene3D" id="3.90.550.10">
    <property type="entry name" value="Spore Coat Polysaccharide Biosynthesis Protein SpsA, Chain A"/>
    <property type="match status" value="1"/>
</dbReference>
<dbReference type="OrthoDB" id="2918at2759"/>
<gene>
    <name evidence="3" type="ordered locus">Bathy13g02900</name>
</gene>
<organism evidence="3 4">
    <name type="scientific">Bathycoccus prasinos</name>
    <dbReference type="NCBI Taxonomy" id="41875"/>
    <lineage>
        <taxon>Eukaryota</taxon>
        <taxon>Viridiplantae</taxon>
        <taxon>Chlorophyta</taxon>
        <taxon>Mamiellophyceae</taxon>
        <taxon>Mamiellales</taxon>
        <taxon>Bathycoccaceae</taxon>
        <taxon>Bathycoccus</taxon>
    </lineage>
</organism>
<dbReference type="Proteomes" id="UP000198341">
    <property type="component" value="Chromosome 13"/>
</dbReference>
<dbReference type="EMBL" id="FO082266">
    <property type="protein sequence ID" value="CCO19342.1"/>
    <property type="molecule type" value="Genomic_DNA"/>
</dbReference>
<keyword evidence="2" id="KW-0812">Transmembrane</keyword>
<name>K8EM90_9CHLO</name>
<keyword evidence="4" id="KW-1185">Reference proteome</keyword>
<protein>
    <submittedName>
        <fullName evidence="3">Uncharacterized protein</fullName>
    </submittedName>
</protein>
<dbReference type="AlphaFoldDB" id="K8EM90"/>
<dbReference type="InterPro" id="IPR029044">
    <property type="entry name" value="Nucleotide-diphossugar_trans"/>
</dbReference>
<evidence type="ECO:0000313" key="3">
    <source>
        <dbReference type="EMBL" id="CCO19342.1"/>
    </source>
</evidence>
<evidence type="ECO:0000256" key="2">
    <source>
        <dbReference type="SAM" id="Phobius"/>
    </source>
</evidence>
<keyword evidence="2" id="KW-0472">Membrane</keyword>
<feature type="region of interest" description="Disordered" evidence="1">
    <location>
        <begin position="105"/>
        <end position="124"/>
    </location>
</feature>
<sequence>MGYYGVSFTSSSSSGGGVGLVKGRRRSIIIAAAFSSLFFFVVFFYSRGSSSSLSSLTPSSSSSASASSSSEEEEEKSEKSEKMMSTKCDRTRQLWVEGEPPKVSAKLKRGVSGAPKSLPKFAPPKCKRDRMERVRLAIAVSTRSARGPATSWAEVLVKNVHANLPKQWKAEIIFYEDGGDVEDEEDEKEDDGEVDESGKREREKESRRTRRTATATTRKSREFARKAANAAKDGKGYAVYATSRDTDARVVSRLLRLTSAETVLLMYPSSSSSSSFSSSSSSSLREIKTGVDVSVDWIRNAEAMLARDAKLVAVFVAEGSVRGEREKERKDGNDARPFLPSSNSIVLVKREALLRGGYQLLAEKKAAPCGVNNPNPDDLLIEAIKNVGGKYVAMHAESPHEVAPSEMISRDGGDGEVICGPEFLDVEPAFCDHGRRAIGAKGDASRGEKKVMASIVMQFYDRPKSISALPALLSKKSPVLAELLVNNDSRSSHEAWMKSLHRFHNSMLTLASNNSTDEKVSTRRNKFSVPFALLVHSPDVHEIRAYNRLGRAANAPFVAFIQDDDRPNDPNWLARALKLFKVQPKMSMLGGHAGRLDTSKNMEVKRQWGARSKGYRGGPTWQNAGEKYGNAAGALPIKFLDPNTEEAFMWAYKVNSAPLIVRADDFIRVGLFHPMFSCPGEMGIGFDFEFSIRLWKSGLGVGLYSSGFKDGLGGGGSTRSNPVALLRRMTAWRSNNILLYYCYPNFHHEKGTKIALAWNKELVLRTKTRRPAKSSSQF</sequence>
<dbReference type="eggNOG" id="ENOG502STUC">
    <property type="taxonomic scope" value="Eukaryota"/>
</dbReference>
<feature type="region of interest" description="Disordered" evidence="1">
    <location>
        <begin position="179"/>
        <end position="228"/>
    </location>
</feature>